<evidence type="ECO:0000256" key="6">
    <source>
        <dbReference type="SAM" id="SignalP"/>
    </source>
</evidence>
<dbReference type="InterPro" id="IPR050226">
    <property type="entry name" value="NagZ_Beta-hexosaminidase"/>
</dbReference>
<gene>
    <name evidence="8" type="ORF">GCM10009655_00370</name>
</gene>
<dbReference type="Proteomes" id="UP001500943">
    <property type="component" value="Unassembled WGS sequence"/>
</dbReference>
<dbReference type="RefSeq" id="WP_343922119.1">
    <property type="nucleotide sequence ID" value="NZ_BAAAKW010000001.1"/>
</dbReference>
<dbReference type="PROSITE" id="PS51257">
    <property type="entry name" value="PROKAR_LIPOPROTEIN"/>
    <property type="match status" value="1"/>
</dbReference>
<evidence type="ECO:0000259" key="7">
    <source>
        <dbReference type="Pfam" id="PF00933"/>
    </source>
</evidence>
<evidence type="ECO:0000256" key="1">
    <source>
        <dbReference type="ARBA" id="ARBA00001231"/>
    </source>
</evidence>
<evidence type="ECO:0000256" key="2">
    <source>
        <dbReference type="ARBA" id="ARBA00005336"/>
    </source>
</evidence>
<dbReference type="PANTHER" id="PTHR30480">
    <property type="entry name" value="BETA-HEXOSAMINIDASE-RELATED"/>
    <property type="match status" value="1"/>
</dbReference>
<dbReference type="SUPFAM" id="SSF51445">
    <property type="entry name" value="(Trans)glycosidases"/>
    <property type="match status" value="1"/>
</dbReference>
<dbReference type="InterPro" id="IPR036962">
    <property type="entry name" value="Glyco_hydro_3_N_sf"/>
</dbReference>
<evidence type="ECO:0000256" key="3">
    <source>
        <dbReference type="ARBA" id="ARBA00012663"/>
    </source>
</evidence>
<dbReference type="InterPro" id="IPR017853">
    <property type="entry name" value="GH"/>
</dbReference>
<proteinExistence type="inferred from homology"/>
<comment type="catalytic activity">
    <reaction evidence="1">
        <text>Hydrolysis of terminal non-reducing N-acetyl-D-hexosamine residues in N-acetyl-beta-D-hexosaminides.</text>
        <dbReference type="EC" id="3.2.1.52"/>
    </reaction>
</comment>
<evidence type="ECO:0000256" key="4">
    <source>
        <dbReference type="ARBA" id="ARBA00022801"/>
    </source>
</evidence>
<name>A0ABN1VEN7_9MICO</name>
<reference evidence="8 9" key="1">
    <citation type="journal article" date="2019" name="Int. J. Syst. Evol. Microbiol.">
        <title>The Global Catalogue of Microorganisms (GCM) 10K type strain sequencing project: providing services to taxonomists for standard genome sequencing and annotation.</title>
        <authorList>
            <consortium name="The Broad Institute Genomics Platform"/>
            <consortium name="The Broad Institute Genome Sequencing Center for Infectious Disease"/>
            <person name="Wu L."/>
            <person name="Ma J."/>
        </authorList>
    </citation>
    <scope>NUCLEOTIDE SEQUENCE [LARGE SCALE GENOMIC DNA]</scope>
    <source>
        <strain evidence="8 9">JCM 12762</strain>
    </source>
</reference>
<dbReference type="EMBL" id="BAAAKW010000001">
    <property type="protein sequence ID" value="GAA1205320.1"/>
    <property type="molecule type" value="Genomic_DNA"/>
</dbReference>
<evidence type="ECO:0000313" key="8">
    <source>
        <dbReference type="EMBL" id="GAA1205320.1"/>
    </source>
</evidence>
<evidence type="ECO:0000256" key="5">
    <source>
        <dbReference type="ARBA" id="ARBA00023295"/>
    </source>
</evidence>
<dbReference type="Gene3D" id="3.20.20.300">
    <property type="entry name" value="Glycoside hydrolase, family 3, N-terminal domain"/>
    <property type="match status" value="1"/>
</dbReference>
<keyword evidence="6" id="KW-0732">Signal</keyword>
<dbReference type="Pfam" id="PF00933">
    <property type="entry name" value="Glyco_hydro_3"/>
    <property type="match status" value="1"/>
</dbReference>
<dbReference type="InterPro" id="IPR001764">
    <property type="entry name" value="Glyco_hydro_3_N"/>
</dbReference>
<dbReference type="EC" id="3.2.1.52" evidence="3"/>
<dbReference type="GO" id="GO:0016787">
    <property type="term" value="F:hydrolase activity"/>
    <property type="evidence" value="ECO:0007669"/>
    <property type="project" value="UniProtKB-KW"/>
</dbReference>
<organism evidence="8 9">
    <name type="scientific">Rhodoglobus aureus</name>
    <dbReference type="NCBI Taxonomy" id="191497"/>
    <lineage>
        <taxon>Bacteria</taxon>
        <taxon>Bacillati</taxon>
        <taxon>Actinomycetota</taxon>
        <taxon>Actinomycetes</taxon>
        <taxon>Micrococcales</taxon>
        <taxon>Microbacteriaceae</taxon>
        <taxon>Rhodoglobus</taxon>
    </lineage>
</organism>
<feature type="domain" description="Glycoside hydrolase family 3 N-terminal" evidence="7">
    <location>
        <begin position="87"/>
        <end position="373"/>
    </location>
</feature>
<comment type="similarity">
    <text evidence="2">Belongs to the glycosyl hydrolase 3 family.</text>
</comment>
<accession>A0ABN1VEN7</accession>
<dbReference type="PANTHER" id="PTHR30480:SF13">
    <property type="entry name" value="BETA-HEXOSAMINIDASE"/>
    <property type="match status" value="1"/>
</dbReference>
<keyword evidence="9" id="KW-1185">Reference proteome</keyword>
<sequence length="396" mass="41077">MARAWRTLTAAVLIALSAATFGCTAGANAEIVPAPTFVPRAERPAEDPATQYAQDRLATMTLGQKVLSMLMVHVPGTHPGSTAPSTYDGVGGYILMGDNIPSSLAQLRTETAALSDEAGLPVLVATDQEGGIVRRVPTDNASSAYQLRSQAPQATFDAFAQRGALLESVGVSVNFGIVADVASDPSSFIFERSFGSTGADAAARVAEAVAGESQVLSTLKHFPGHGAAPGDSHSSIPTTSMTLKGWSTTHALPFEAGIDAGAPIVMFGHLAFTAVDPEPATFSTRWHEILRDDLGFDGVSITDDMGMLEQSGLPEYSSQVANAVRAIEAGNTMLLYVGAVDAPGIVSAVAQAVDDGTLDESAINDAALKLLTLRRTLSGETGRFVHCSEQCTAIAK</sequence>
<protein>
    <recommendedName>
        <fullName evidence="3">beta-N-acetylhexosaminidase</fullName>
        <ecNumber evidence="3">3.2.1.52</ecNumber>
    </recommendedName>
</protein>
<evidence type="ECO:0000313" key="9">
    <source>
        <dbReference type="Proteomes" id="UP001500943"/>
    </source>
</evidence>
<keyword evidence="4 8" id="KW-0378">Hydrolase</keyword>
<feature type="signal peptide" evidence="6">
    <location>
        <begin position="1"/>
        <end position="29"/>
    </location>
</feature>
<feature type="chain" id="PRO_5046451015" description="beta-N-acetylhexosaminidase" evidence="6">
    <location>
        <begin position="30"/>
        <end position="396"/>
    </location>
</feature>
<comment type="caution">
    <text evidence="8">The sequence shown here is derived from an EMBL/GenBank/DDBJ whole genome shotgun (WGS) entry which is preliminary data.</text>
</comment>
<keyword evidence="5" id="KW-0326">Glycosidase</keyword>